<sequence>MFKALRDLLPALVSASNQQTAITIASEIQANGFERYRPDQLSYMLHHGVDTIPTMSPSKSEGSPGDASTVAERSGESGLTSNTTPVSGIHAASSLPQNPSYYGSSVIPTESPQLKTRPPTESPYLSPTVSRPDSATARHGHNFIPSPLSIPATVSTIPSPVQGITEALHPVNMMNPGAFVTTGPVLDTKTELTTYPLEYQQVGVLDPQPVAETRQHVRPPRGATTPNPPATERKRYDPYARPNARTNPSRSSRLRGPTSVLPSSSANSAGPASATLVSELSRIVDRYQHAKQADIAAGHDPNIVLGPSGVDIGPIMQPTAIPTSNDDPIATFSAKLASMALPAHLHADRCGIAWIMSHVLRATIAPAYTSVYLPDWLQPTYSQATSFPDSLVNFIPWPSVREALCAGSAMPALTVLAASQVNWPFDGASTITYDYASGGWMLAPAFETHVQELGNWSLARSAATAVLGMGGGNVLQHEG</sequence>
<dbReference type="AlphaFoldDB" id="A0A6A6WFU5"/>
<feature type="compositionally biased region" description="Polar residues" evidence="1">
    <location>
        <begin position="123"/>
        <end position="133"/>
    </location>
</feature>
<protein>
    <submittedName>
        <fullName evidence="2">Uncharacterized protein</fullName>
    </submittedName>
</protein>
<dbReference type="PANTHER" id="PTHR37012">
    <property type="entry name" value="B-ZIP TRANSCRIPTION FACTOR (EUROFUNG)-RELATED"/>
    <property type="match status" value="1"/>
</dbReference>
<dbReference type="PANTHER" id="PTHR37012:SF2">
    <property type="entry name" value="BZIP DOMAIN-CONTAINING PROTEIN-RELATED"/>
    <property type="match status" value="1"/>
</dbReference>
<evidence type="ECO:0000256" key="1">
    <source>
        <dbReference type="SAM" id="MobiDB-lite"/>
    </source>
</evidence>
<name>A0A6A6WFU5_9PEZI</name>
<accession>A0A6A6WFU5</accession>
<dbReference type="RefSeq" id="XP_033603385.1">
    <property type="nucleotide sequence ID" value="XM_033740116.1"/>
</dbReference>
<proteinExistence type="predicted"/>
<evidence type="ECO:0000313" key="2">
    <source>
        <dbReference type="EMBL" id="KAF2760934.1"/>
    </source>
</evidence>
<feature type="compositionally biased region" description="Low complexity" evidence="1">
    <location>
        <begin position="262"/>
        <end position="272"/>
    </location>
</feature>
<dbReference type="GeneID" id="54481170"/>
<dbReference type="EMBL" id="ML996567">
    <property type="protein sequence ID" value="KAF2760934.1"/>
    <property type="molecule type" value="Genomic_DNA"/>
</dbReference>
<feature type="region of interest" description="Disordered" evidence="1">
    <location>
        <begin position="52"/>
        <end position="144"/>
    </location>
</feature>
<dbReference type="InterPro" id="IPR021833">
    <property type="entry name" value="DUF3425"/>
</dbReference>
<gene>
    <name evidence="2" type="ORF">EJ05DRAFT_246725</name>
</gene>
<feature type="compositionally biased region" description="Polar residues" evidence="1">
    <location>
        <begin position="77"/>
        <end position="86"/>
    </location>
</feature>
<organism evidence="2 3">
    <name type="scientific">Pseudovirgaria hyperparasitica</name>
    <dbReference type="NCBI Taxonomy" id="470096"/>
    <lineage>
        <taxon>Eukaryota</taxon>
        <taxon>Fungi</taxon>
        <taxon>Dikarya</taxon>
        <taxon>Ascomycota</taxon>
        <taxon>Pezizomycotina</taxon>
        <taxon>Dothideomycetes</taxon>
        <taxon>Dothideomycetes incertae sedis</taxon>
        <taxon>Acrospermales</taxon>
        <taxon>Acrospermaceae</taxon>
        <taxon>Pseudovirgaria</taxon>
    </lineage>
</organism>
<feature type="compositionally biased region" description="Polar residues" evidence="1">
    <location>
        <begin position="94"/>
        <end position="114"/>
    </location>
</feature>
<dbReference type="Proteomes" id="UP000799437">
    <property type="component" value="Unassembled WGS sequence"/>
</dbReference>
<evidence type="ECO:0000313" key="3">
    <source>
        <dbReference type="Proteomes" id="UP000799437"/>
    </source>
</evidence>
<dbReference type="Pfam" id="PF11905">
    <property type="entry name" value="DUF3425"/>
    <property type="match status" value="1"/>
</dbReference>
<feature type="region of interest" description="Disordered" evidence="1">
    <location>
        <begin position="206"/>
        <end position="272"/>
    </location>
</feature>
<keyword evidence="3" id="KW-1185">Reference proteome</keyword>
<reference evidence="2" key="1">
    <citation type="journal article" date="2020" name="Stud. Mycol.">
        <title>101 Dothideomycetes genomes: a test case for predicting lifestyles and emergence of pathogens.</title>
        <authorList>
            <person name="Haridas S."/>
            <person name="Albert R."/>
            <person name="Binder M."/>
            <person name="Bloem J."/>
            <person name="Labutti K."/>
            <person name="Salamov A."/>
            <person name="Andreopoulos B."/>
            <person name="Baker S."/>
            <person name="Barry K."/>
            <person name="Bills G."/>
            <person name="Bluhm B."/>
            <person name="Cannon C."/>
            <person name="Castanera R."/>
            <person name="Culley D."/>
            <person name="Daum C."/>
            <person name="Ezra D."/>
            <person name="Gonzalez J."/>
            <person name="Henrissat B."/>
            <person name="Kuo A."/>
            <person name="Liang C."/>
            <person name="Lipzen A."/>
            <person name="Lutzoni F."/>
            <person name="Magnuson J."/>
            <person name="Mondo S."/>
            <person name="Nolan M."/>
            <person name="Ohm R."/>
            <person name="Pangilinan J."/>
            <person name="Park H.-J."/>
            <person name="Ramirez L."/>
            <person name="Alfaro M."/>
            <person name="Sun H."/>
            <person name="Tritt A."/>
            <person name="Yoshinaga Y."/>
            <person name="Zwiers L.-H."/>
            <person name="Turgeon B."/>
            <person name="Goodwin S."/>
            <person name="Spatafora J."/>
            <person name="Crous P."/>
            <person name="Grigoriev I."/>
        </authorList>
    </citation>
    <scope>NUCLEOTIDE SEQUENCE</scope>
    <source>
        <strain evidence="2">CBS 121739</strain>
    </source>
</reference>
<dbReference type="OrthoDB" id="4161589at2759"/>